<protein>
    <submittedName>
        <fullName evidence="2">Uncharacterized protein</fullName>
    </submittedName>
</protein>
<dbReference type="EMBL" id="ML975306">
    <property type="protein sequence ID" value="KAF1834151.1"/>
    <property type="molecule type" value="Genomic_DNA"/>
</dbReference>
<keyword evidence="3" id="KW-1185">Reference proteome</keyword>
<proteinExistence type="predicted"/>
<feature type="region of interest" description="Disordered" evidence="1">
    <location>
        <begin position="70"/>
        <end position="90"/>
    </location>
</feature>
<evidence type="ECO:0000313" key="2">
    <source>
        <dbReference type="EMBL" id="KAF1834151.1"/>
    </source>
</evidence>
<accession>A0A6A5KDI3</accession>
<evidence type="ECO:0000256" key="1">
    <source>
        <dbReference type="SAM" id="MobiDB-lite"/>
    </source>
</evidence>
<reference evidence="2" key="1">
    <citation type="submission" date="2020-01" db="EMBL/GenBank/DDBJ databases">
        <authorList>
            <consortium name="DOE Joint Genome Institute"/>
            <person name="Haridas S."/>
            <person name="Albert R."/>
            <person name="Binder M."/>
            <person name="Bloem J."/>
            <person name="Labutti K."/>
            <person name="Salamov A."/>
            <person name="Andreopoulos B."/>
            <person name="Baker S.E."/>
            <person name="Barry K."/>
            <person name="Bills G."/>
            <person name="Bluhm B.H."/>
            <person name="Cannon C."/>
            <person name="Castanera R."/>
            <person name="Culley D.E."/>
            <person name="Daum C."/>
            <person name="Ezra D."/>
            <person name="Gonzalez J.B."/>
            <person name="Henrissat B."/>
            <person name="Kuo A."/>
            <person name="Liang C."/>
            <person name="Lipzen A."/>
            <person name="Lutzoni F."/>
            <person name="Magnuson J."/>
            <person name="Mondo S."/>
            <person name="Nolan M."/>
            <person name="Ohm R."/>
            <person name="Pangilinan J."/>
            <person name="Park H.-J."/>
            <person name="Ramirez L."/>
            <person name="Alfaro M."/>
            <person name="Sun H."/>
            <person name="Tritt A."/>
            <person name="Yoshinaga Y."/>
            <person name="Zwiers L.-H."/>
            <person name="Turgeon B.G."/>
            <person name="Goodwin S.B."/>
            <person name="Spatafora J.W."/>
            <person name="Crous P.W."/>
            <person name="Grigoriev I.V."/>
        </authorList>
    </citation>
    <scope>NUCLEOTIDE SEQUENCE</scope>
    <source>
        <strain evidence="2">P77</strain>
    </source>
</reference>
<organism evidence="2 3">
    <name type="scientific">Decorospora gaudefroyi</name>
    <dbReference type="NCBI Taxonomy" id="184978"/>
    <lineage>
        <taxon>Eukaryota</taxon>
        <taxon>Fungi</taxon>
        <taxon>Dikarya</taxon>
        <taxon>Ascomycota</taxon>
        <taxon>Pezizomycotina</taxon>
        <taxon>Dothideomycetes</taxon>
        <taxon>Pleosporomycetidae</taxon>
        <taxon>Pleosporales</taxon>
        <taxon>Pleosporineae</taxon>
        <taxon>Pleosporaceae</taxon>
        <taxon>Decorospora</taxon>
    </lineage>
</organism>
<evidence type="ECO:0000313" key="3">
    <source>
        <dbReference type="Proteomes" id="UP000800040"/>
    </source>
</evidence>
<feature type="non-terminal residue" evidence="2">
    <location>
        <position position="226"/>
    </location>
</feature>
<feature type="compositionally biased region" description="Basic residues" evidence="1">
    <location>
        <begin position="1"/>
        <end position="12"/>
    </location>
</feature>
<dbReference type="AlphaFoldDB" id="A0A6A5KDI3"/>
<dbReference type="Proteomes" id="UP000800040">
    <property type="component" value="Unassembled WGS sequence"/>
</dbReference>
<dbReference type="OrthoDB" id="3691979at2759"/>
<feature type="compositionally biased region" description="Polar residues" evidence="1">
    <location>
        <begin position="14"/>
        <end position="34"/>
    </location>
</feature>
<sequence length="226" mass="24780">MPSKHTTTKKRASAGSSSANKRGRGTASQPILINSQPQLPAAPPSPSSLPITNTLEALTSASQAHTFEARVRESRAEEAIVAPAEGSEHATAAASRVAEDEEDDEEVEAFDTHLMDNYDGIDWSRLRRYQLPLTTHKFRKSWVYRHGYRVALRRNPACIFWVCHYCYQHKATDTGRGIYNTTASISAAARHLADEKPGHSILAPGKTPKLKPESSVYSALMAGKLP</sequence>
<gene>
    <name evidence="2" type="ORF">BDW02DRAFT_498882</name>
</gene>
<feature type="region of interest" description="Disordered" evidence="1">
    <location>
        <begin position="1"/>
        <end position="52"/>
    </location>
</feature>
<name>A0A6A5KDI3_9PLEO</name>